<sequence>VFRARPRGAQAPVRGPRALPQQLPGPSPPLGGPGGRRDNPTPGLRPGSCCSIGARSRRCGARGRWGGFLGRGGGSAPAPPDGRAEGAARRCPQVPARPAAGPGARLSCPGAPGLSGPGRATETREPGRSKQVGDSGRSGTQSAEPGAFLTFFLLLFCFVLGGLTVTRLCLPCWFCSANCPQLASRFLIAQEVPRSPGMREKKMAFWQKYSIKGPTTKSDANREKIDVMGLLTGLIAAGVFLVIFGLLGYYLCITKCNRQQYPSSSATYVRRHTPSIIFRRPEEAALNPSPLSVEDTGLPSYEQAMALTRKHNVSPPPPYPGPAKEFRVFKKSMSLPSH</sequence>
<evidence type="ECO:0000313" key="3">
    <source>
        <dbReference type="Ensembl" id="ENSCAFP00040031212.1"/>
    </source>
</evidence>
<dbReference type="AlphaFoldDB" id="A0A8C0T908"/>
<proteinExistence type="predicted"/>
<dbReference type="Proteomes" id="UP000694542">
    <property type="component" value="Chromosome 18"/>
</dbReference>
<dbReference type="OrthoDB" id="9945709at2759"/>
<feature type="transmembrane region" description="Helical" evidence="2">
    <location>
        <begin position="227"/>
        <end position="251"/>
    </location>
</feature>
<feature type="transmembrane region" description="Helical" evidence="2">
    <location>
        <begin position="147"/>
        <end position="170"/>
    </location>
</feature>
<reference evidence="3" key="2">
    <citation type="submission" date="2025-08" db="UniProtKB">
        <authorList>
            <consortium name="Ensembl"/>
        </authorList>
    </citation>
    <scope>IDENTIFICATION</scope>
</reference>
<keyword evidence="2" id="KW-1133">Transmembrane helix</keyword>
<accession>A0A8C0T908</accession>
<dbReference type="Ensembl" id="ENSCAFT00040035833.1">
    <property type="protein sequence ID" value="ENSCAFP00040031212.1"/>
    <property type="gene ID" value="ENSCAFG00040019377.1"/>
</dbReference>
<organism evidence="3 4">
    <name type="scientific">Canis lupus familiaris</name>
    <name type="common">Dog</name>
    <name type="synonym">Canis familiaris</name>
    <dbReference type="NCBI Taxonomy" id="9615"/>
    <lineage>
        <taxon>Eukaryota</taxon>
        <taxon>Metazoa</taxon>
        <taxon>Chordata</taxon>
        <taxon>Craniata</taxon>
        <taxon>Vertebrata</taxon>
        <taxon>Euteleostomi</taxon>
        <taxon>Mammalia</taxon>
        <taxon>Eutheria</taxon>
        <taxon>Laurasiatheria</taxon>
        <taxon>Carnivora</taxon>
        <taxon>Caniformia</taxon>
        <taxon>Canidae</taxon>
        <taxon>Canis</taxon>
    </lineage>
</organism>
<protein>
    <submittedName>
        <fullName evidence="3">Proline rich and Gla domain 4</fullName>
    </submittedName>
</protein>
<evidence type="ECO:0000313" key="4">
    <source>
        <dbReference type="Proteomes" id="UP000694542"/>
    </source>
</evidence>
<evidence type="ECO:0000256" key="1">
    <source>
        <dbReference type="SAM" id="MobiDB-lite"/>
    </source>
</evidence>
<feature type="compositionally biased region" description="Low complexity" evidence="1">
    <location>
        <begin position="96"/>
        <end position="105"/>
    </location>
</feature>
<feature type="region of interest" description="Disordered" evidence="1">
    <location>
        <begin position="1"/>
        <end position="54"/>
    </location>
</feature>
<evidence type="ECO:0000256" key="2">
    <source>
        <dbReference type="SAM" id="Phobius"/>
    </source>
</evidence>
<keyword evidence="2" id="KW-0812">Transmembrane</keyword>
<reference evidence="3" key="1">
    <citation type="submission" date="2018-10" db="EMBL/GenBank/DDBJ databases">
        <title>De novo assembly of a Great Dane genome.</title>
        <authorList>
            <person name="Kidd J.M."/>
            <person name="Pendleton A.L."/>
            <person name="Shen F."/>
            <person name="Emery S."/>
        </authorList>
    </citation>
    <scope>NUCLEOTIDE SEQUENCE [LARGE SCALE GENOMIC DNA]</scope>
    <source>
        <strain evidence="3">Great Dane</strain>
    </source>
</reference>
<feature type="region of interest" description="Disordered" evidence="1">
    <location>
        <begin position="67"/>
        <end position="139"/>
    </location>
</feature>
<name>A0A8C0T908_CANLF</name>
<gene>
    <name evidence="3" type="primary">PRRG4</name>
</gene>
<keyword evidence="2" id="KW-0472">Membrane</keyword>